<accession>D7DJT5</accession>
<dbReference type="AlphaFoldDB" id="D7DJT5"/>
<dbReference type="eggNOG" id="ENOG5032ZG7">
    <property type="taxonomic scope" value="Bacteria"/>
</dbReference>
<dbReference type="OrthoDB" id="6657308at2"/>
<dbReference type="EMBL" id="CP002056">
    <property type="protein sequence ID" value="ADI30296.1"/>
    <property type="molecule type" value="Genomic_DNA"/>
</dbReference>
<dbReference type="Proteomes" id="UP000000383">
    <property type="component" value="Chromosome"/>
</dbReference>
<reference evidence="1 2" key="2">
    <citation type="journal article" date="2011" name="J. Bacteriol.">
        <title>Genomes of three methylotrophs from a single niche uncover genetic and metabolic divergence of Methylophilaceae.</title>
        <authorList>
            <person name="Lapidus A."/>
            <person name="Clum A."/>
            <person name="Labutti K."/>
            <person name="Kaluzhnaya M.G."/>
            <person name="Lim S."/>
            <person name="Beck D.A."/>
            <person name="Glavina Del Rio T."/>
            <person name="Nolan M."/>
            <person name="Mavromatis K."/>
            <person name="Huntemann M."/>
            <person name="Lucas S."/>
            <person name="Lidstrom M.E."/>
            <person name="Ivanova N."/>
            <person name="Chistoserdova L."/>
        </authorList>
    </citation>
    <scope>NUCLEOTIDE SEQUENCE [LARGE SCALE GENOMIC DNA]</scope>
    <source>
        <strain evidence="1 2">301</strain>
    </source>
</reference>
<dbReference type="RefSeq" id="WP_013148608.1">
    <property type="nucleotide sequence ID" value="NC_014207.1"/>
</dbReference>
<dbReference type="STRING" id="666681.M301_1924"/>
<evidence type="ECO:0000313" key="2">
    <source>
        <dbReference type="Proteomes" id="UP000000383"/>
    </source>
</evidence>
<protein>
    <submittedName>
        <fullName evidence="1">Uncharacterized protein</fullName>
    </submittedName>
</protein>
<name>D7DJT5_METV0</name>
<proteinExistence type="predicted"/>
<reference evidence="2" key="1">
    <citation type="submission" date="2010-05" db="EMBL/GenBank/DDBJ databases">
        <title>Complete sequence of Methylotenera sp. 301.</title>
        <authorList>
            <person name="Lucas S."/>
            <person name="Copeland A."/>
            <person name="Lapidus A."/>
            <person name="Cheng J.-F."/>
            <person name="Bruce D."/>
            <person name="Goodwin L."/>
            <person name="Pitluck S."/>
            <person name="Clum A."/>
            <person name="Land M."/>
            <person name="Hauser L."/>
            <person name="Kyrpides N."/>
            <person name="Ivanova N."/>
            <person name="Chistoservova L."/>
            <person name="Kalyuzhnaya M."/>
            <person name="Woyke T."/>
        </authorList>
    </citation>
    <scope>NUCLEOTIDE SEQUENCE [LARGE SCALE GENOMIC DNA]</scope>
    <source>
        <strain evidence="2">301</strain>
    </source>
</reference>
<keyword evidence="2" id="KW-1185">Reference proteome</keyword>
<gene>
    <name evidence="1" type="ordered locus">M301_1924</name>
</gene>
<dbReference type="KEGG" id="meh:M301_1924"/>
<sequence>MDLKLRRRAVYTGMSPYFDDADLLTALHLWQTSYSDKPKLALSEFLAVCCKTNELKAKQNDILSSIANAMKLPENLLFADPIDEISKKINVLAKKKRADPTTLLFISFFESLLNKVNEDEVDALRAFVAKHSTKLKLDQFHKDELSDWFSRKTNTLTLQYDLQTIRQLIDFAYIAISEYKGPAKADQLIAQVIKEVEPIANEMQINVRDLLL</sequence>
<organism evidence="1 2">
    <name type="scientific">Methylotenera versatilis (strain 301)</name>
    <dbReference type="NCBI Taxonomy" id="666681"/>
    <lineage>
        <taxon>Bacteria</taxon>
        <taxon>Pseudomonadati</taxon>
        <taxon>Pseudomonadota</taxon>
        <taxon>Betaproteobacteria</taxon>
        <taxon>Nitrosomonadales</taxon>
        <taxon>Methylophilaceae</taxon>
        <taxon>Methylotenera</taxon>
    </lineage>
</organism>
<evidence type="ECO:0000313" key="1">
    <source>
        <dbReference type="EMBL" id="ADI30296.1"/>
    </source>
</evidence>
<dbReference type="HOGENOM" id="CLU_1287977_0_0_4"/>